<dbReference type="EMBL" id="JAGKQM010000011">
    <property type="protein sequence ID" value="KAH0902136.1"/>
    <property type="molecule type" value="Genomic_DNA"/>
</dbReference>
<dbReference type="Proteomes" id="UP000824890">
    <property type="component" value="Unassembled WGS sequence"/>
</dbReference>
<gene>
    <name evidence="1" type="ORF">HID58_041639</name>
</gene>
<sequence length="127" mass="14093">MSTSLKTKKKKTDNLYWSNLKSFITFILCLTFAPFALSPVLLFTKAVAAAASGRFTFNTSSIIQGMSLTLKQRRQSSKETLKQSLRDSKARLLSFGGRSIRLCLHGCGTQEAIFPQGFSRDGEETKC</sequence>
<organism evidence="1 2">
    <name type="scientific">Brassica napus</name>
    <name type="common">Rape</name>
    <dbReference type="NCBI Taxonomy" id="3708"/>
    <lineage>
        <taxon>Eukaryota</taxon>
        <taxon>Viridiplantae</taxon>
        <taxon>Streptophyta</taxon>
        <taxon>Embryophyta</taxon>
        <taxon>Tracheophyta</taxon>
        <taxon>Spermatophyta</taxon>
        <taxon>Magnoliopsida</taxon>
        <taxon>eudicotyledons</taxon>
        <taxon>Gunneridae</taxon>
        <taxon>Pentapetalae</taxon>
        <taxon>rosids</taxon>
        <taxon>malvids</taxon>
        <taxon>Brassicales</taxon>
        <taxon>Brassicaceae</taxon>
        <taxon>Brassiceae</taxon>
        <taxon>Brassica</taxon>
    </lineage>
</organism>
<accession>A0ABQ8BD10</accession>
<name>A0ABQ8BD10_BRANA</name>
<keyword evidence="2" id="KW-1185">Reference proteome</keyword>
<evidence type="ECO:0008006" key="3">
    <source>
        <dbReference type="Google" id="ProtNLM"/>
    </source>
</evidence>
<comment type="caution">
    <text evidence="1">The sequence shown here is derived from an EMBL/GenBank/DDBJ whole genome shotgun (WGS) entry which is preliminary data.</text>
</comment>
<evidence type="ECO:0000313" key="1">
    <source>
        <dbReference type="EMBL" id="KAH0902136.1"/>
    </source>
</evidence>
<evidence type="ECO:0000313" key="2">
    <source>
        <dbReference type="Proteomes" id="UP000824890"/>
    </source>
</evidence>
<protein>
    <recommendedName>
        <fullName evidence="3">Transmembrane protein</fullName>
    </recommendedName>
</protein>
<reference evidence="1 2" key="1">
    <citation type="submission" date="2021-05" db="EMBL/GenBank/DDBJ databases">
        <title>Genome Assembly of Synthetic Allotetraploid Brassica napus Reveals Homoeologous Exchanges between Subgenomes.</title>
        <authorList>
            <person name="Davis J.T."/>
        </authorList>
    </citation>
    <scope>NUCLEOTIDE SEQUENCE [LARGE SCALE GENOMIC DNA]</scope>
    <source>
        <strain evidence="2">cv. Da-Ae</strain>
        <tissue evidence="1">Seedling</tissue>
    </source>
</reference>
<proteinExistence type="predicted"/>